<gene>
    <name evidence="5" type="primary">hspD_3</name>
    <name evidence="5" type="ORF">GCM10007874_40000</name>
</gene>
<dbReference type="PANTHER" id="PTHR47062:SF1">
    <property type="entry name" value="SMALL HEAT SHOCK PROTEIN IBPA"/>
    <property type="match status" value="1"/>
</dbReference>
<comment type="similarity">
    <text evidence="2 3">Belongs to the small heat shock protein (HSP20) family.</text>
</comment>
<evidence type="ECO:0000256" key="1">
    <source>
        <dbReference type="ARBA" id="ARBA00023016"/>
    </source>
</evidence>
<dbReference type="EMBL" id="BSPC01000038">
    <property type="protein sequence ID" value="GLS20983.1"/>
    <property type="molecule type" value="Genomic_DNA"/>
</dbReference>
<reference evidence="6" key="1">
    <citation type="journal article" date="2019" name="Int. J. Syst. Evol. Microbiol.">
        <title>The Global Catalogue of Microorganisms (GCM) 10K type strain sequencing project: providing services to taxonomists for standard genome sequencing and annotation.</title>
        <authorList>
            <consortium name="The Broad Institute Genomics Platform"/>
            <consortium name="The Broad Institute Genome Sequencing Center for Infectious Disease"/>
            <person name="Wu L."/>
            <person name="Ma J."/>
        </authorList>
    </citation>
    <scope>NUCLEOTIDE SEQUENCE [LARGE SCALE GENOMIC DNA]</scope>
    <source>
        <strain evidence="6">NBRC 101365</strain>
    </source>
</reference>
<keyword evidence="6" id="KW-1185">Reference proteome</keyword>
<dbReference type="Pfam" id="PF00011">
    <property type="entry name" value="HSP20"/>
    <property type="match status" value="1"/>
</dbReference>
<protein>
    <submittedName>
        <fullName evidence="5">Small heat shock protein HspD</fullName>
    </submittedName>
</protein>
<evidence type="ECO:0000313" key="5">
    <source>
        <dbReference type="EMBL" id="GLS20983.1"/>
    </source>
</evidence>
<sequence length="153" mass="17086">MRNYDFSPFSRSAIGFDRLFELLNAQSQDSAENFPPYDIVRTGEDTFRISLAVAGFSPSDITVTAQQNLLTVAGRKAAPSSSEQYVYQGISARAFERRFNLADYIEVEAAGFENGLLQINLARKVPEAMKPRRIDIVPTQPQHERRLEAGKAA</sequence>
<dbReference type="PANTHER" id="PTHR47062">
    <property type="match status" value="1"/>
</dbReference>
<evidence type="ECO:0000313" key="6">
    <source>
        <dbReference type="Proteomes" id="UP001156882"/>
    </source>
</evidence>
<keyword evidence="1 5" id="KW-0346">Stress response</keyword>
<dbReference type="Proteomes" id="UP001156882">
    <property type="component" value="Unassembled WGS sequence"/>
</dbReference>
<dbReference type="InterPro" id="IPR008978">
    <property type="entry name" value="HSP20-like_chaperone"/>
</dbReference>
<dbReference type="PROSITE" id="PS01031">
    <property type="entry name" value="SHSP"/>
    <property type="match status" value="1"/>
</dbReference>
<dbReference type="SUPFAM" id="SSF49764">
    <property type="entry name" value="HSP20-like chaperones"/>
    <property type="match status" value="1"/>
</dbReference>
<dbReference type="Gene3D" id="2.60.40.790">
    <property type="match status" value="1"/>
</dbReference>
<dbReference type="CDD" id="cd06470">
    <property type="entry name" value="ACD_IbpA-B_like"/>
    <property type="match status" value="1"/>
</dbReference>
<proteinExistence type="inferred from homology"/>
<accession>A0ABQ6CL19</accession>
<evidence type="ECO:0000256" key="3">
    <source>
        <dbReference type="RuleBase" id="RU003616"/>
    </source>
</evidence>
<dbReference type="InterPro" id="IPR002068">
    <property type="entry name" value="A-crystallin/Hsp20_dom"/>
</dbReference>
<dbReference type="RefSeq" id="WP_284314057.1">
    <property type="nucleotide sequence ID" value="NZ_BSPC01000038.1"/>
</dbReference>
<comment type="caution">
    <text evidence="5">The sequence shown here is derived from an EMBL/GenBank/DDBJ whole genome shotgun (WGS) entry which is preliminary data.</text>
</comment>
<evidence type="ECO:0000259" key="4">
    <source>
        <dbReference type="PROSITE" id="PS01031"/>
    </source>
</evidence>
<name>A0ABQ6CL19_9HYPH</name>
<evidence type="ECO:0000256" key="2">
    <source>
        <dbReference type="PROSITE-ProRule" id="PRU00285"/>
    </source>
</evidence>
<dbReference type="InterPro" id="IPR037913">
    <property type="entry name" value="ACD_IbpA/B"/>
</dbReference>
<feature type="domain" description="SHSP" evidence="4">
    <location>
        <begin position="28"/>
        <end position="139"/>
    </location>
</feature>
<organism evidence="5 6">
    <name type="scientific">Labrys miyagiensis</name>
    <dbReference type="NCBI Taxonomy" id="346912"/>
    <lineage>
        <taxon>Bacteria</taxon>
        <taxon>Pseudomonadati</taxon>
        <taxon>Pseudomonadota</taxon>
        <taxon>Alphaproteobacteria</taxon>
        <taxon>Hyphomicrobiales</taxon>
        <taxon>Xanthobacteraceae</taxon>
        <taxon>Labrys</taxon>
    </lineage>
</organism>